<reference evidence="2 3" key="1">
    <citation type="submission" date="2016-04" db="EMBL/GenBank/DDBJ databases">
        <title>The genome of Intoshia linei affirms orthonectids as highly simplified spiralians.</title>
        <authorList>
            <person name="Mikhailov K.V."/>
            <person name="Slusarev G.S."/>
            <person name="Nikitin M.A."/>
            <person name="Logacheva M.D."/>
            <person name="Penin A."/>
            <person name="Aleoshin V."/>
            <person name="Panchin Y.V."/>
        </authorList>
    </citation>
    <scope>NUCLEOTIDE SEQUENCE [LARGE SCALE GENOMIC DNA]</scope>
    <source>
        <strain evidence="2">Intl2013</strain>
        <tissue evidence="2">Whole animal</tissue>
    </source>
</reference>
<comment type="caution">
    <text evidence="2">The sequence shown here is derived from an EMBL/GenBank/DDBJ whole genome shotgun (WGS) entry which is preliminary data.</text>
</comment>
<evidence type="ECO:0000313" key="2">
    <source>
        <dbReference type="EMBL" id="OAF63705.1"/>
    </source>
</evidence>
<name>A0A177ANV5_9BILA</name>
<evidence type="ECO:0000259" key="1">
    <source>
        <dbReference type="Pfam" id="PF23390"/>
    </source>
</evidence>
<dbReference type="AlphaFoldDB" id="A0A177ANV5"/>
<accession>A0A177ANV5</accession>
<evidence type="ECO:0000313" key="3">
    <source>
        <dbReference type="Proteomes" id="UP000078046"/>
    </source>
</evidence>
<feature type="non-terminal residue" evidence="2">
    <location>
        <position position="1"/>
    </location>
</feature>
<sequence>NYSLTISLLTVLDYDYKIRSYDLRSKNYDHLNGHVFFAKCNIVNIKKLVSITSTSSSKYVAVACDYTPKCDSELNLDLQCFTINIFNSLGQIVKNRKVKFFIKFLSINNTCVTAANESAFYVWTYCNQLNEESLRYSYSNIMYNQRCYHIDDVPSGVSNSNLNFDRMFEPTQDEIKAIEMSENRLAIVSFNFENS</sequence>
<dbReference type="OrthoDB" id="10260567at2759"/>
<dbReference type="EMBL" id="LWCA01002758">
    <property type="protein sequence ID" value="OAF63705.1"/>
    <property type="molecule type" value="Genomic_DNA"/>
</dbReference>
<organism evidence="2 3">
    <name type="scientific">Intoshia linei</name>
    <dbReference type="NCBI Taxonomy" id="1819745"/>
    <lineage>
        <taxon>Eukaryota</taxon>
        <taxon>Metazoa</taxon>
        <taxon>Spiralia</taxon>
        <taxon>Lophotrochozoa</taxon>
        <taxon>Mesozoa</taxon>
        <taxon>Orthonectida</taxon>
        <taxon>Rhopaluridae</taxon>
        <taxon>Intoshia</taxon>
    </lineage>
</organism>
<dbReference type="Proteomes" id="UP000078046">
    <property type="component" value="Unassembled WGS sequence"/>
</dbReference>
<keyword evidence="3" id="KW-1185">Reference proteome</keyword>
<protein>
    <recommendedName>
        <fullName evidence="1">IFT121 second beta-propeller domain-containing protein</fullName>
    </recommendedName>
</protein>
<proteinExistence type="predicted"/>
<dbReference type="Pfam" id="PF23390">
    <property type="entry name" value="Beta-prop_WDR35_2nd"/>
    <property type="match status" value="1"/>
</dbReference>
<dbReference type="InterPro" id="IPR056158">
    <property type="entry name" value="Beta-prop_IFT121_2nd"/>
</dbReference>
<gene>
    <name evidence="2" type="ORF">A3Q56_08590</name>
</gene>
<feature type="domain" description="IFT121 second beta-propeller" evidence="1">
    <location>
        <begin position="42"/>
        <end position="187"/>
    </location>
</feature>